<keyword evidence="2 4" id="KW-0808">Transferase</keyword>
<dbReference type="KEGG" id="ala:BFG52_10645"/>
<dbReference type="OrthoDB" id="9799672at2"/>
<evidence type="ECO:0000256" key="3">
    <source>
        <dbReference type="ARBA" id="ARBA00022691"/>
    </source>
</evidence>
<dbReference type="RefSeq" id="WP_067555827.1">
    <property type="nucleotide sequence ID" value="NZ_CP016895.1"/>
</dbReference>
<proteinExistence type="predicted"/>
<dbReference type="AlphaFoldDB" id="A0A1B2M0P6"/>
<dbReference type="Proteomes" id="UP000093391">
    <property type="component" value="Chromosome"/>
</dbReference>
<evidence type="ECO:0000256" key="2">
    <source>
        <dbReference type="ARBA" id="ARBA00022679"/>
    </source>
</evidence>
<evidence type="ECO:0000313" key="5">
    <source>
        <dbReference type="Proteomes" id="UP000093391"/>
    </source>
</evidence>
<keyword evidence="1 4" id="KW-0489">Methyltransferase</keyword>
<dbReference type="InterPro" id="IPR029063">
    <property type="entry name" value="SAM-dependent_MTases_sf"/>
</dbReference>
<dbReference type="GO" id="GO:0008171">
    <property type="term" value="F:O-methyltransferase activity"/>
    <property type="evidence" value="ECO:0007669"/>
    <property type="project" value="InterPro"/>
</dbReference>
<dbReference type="PANTHER" id="PTHR43167:SF1">
    <property type="entry name" value="PUTATIVE (AFU_ORTHOLOGUE AFUA_6G01830)-RELATED"/>
    <property type="match status" value="1"/>
</dbReference>
<dbReference type="PANTHER" id="PTHR43167">
    <property type="entry name" value="PUTATIVE (AFU_ORTHOLOGUE AFUA_6G01830)-RELATED"/>
    <property type="match status" value="1"/>
</dbReference>
<dbReference type="InterPro" id="IPR002935">
    <property type="entry name" value="SAM_O-MeTrfase"/>
</dbReference>
<evidence type="ECO:0000313" key="4">
    <source>
        <dbReference type="EMBL" id="AOA58760.1"/>
    </source>
</evidence>
<organism evidence="4 5">
    <name type="scientific">Acinetobacter larvae</name>
    <dbReference type="NCBI Taxonomy" id="1789224"/>
    <lineage>
        <taxon>Bacteria</taxon>
        <taxon>Pseudomonadati</taxon>
        <taxon>Pseudomonadota</taxon>
        <taxon>Gammaproteobacteria</taxon>
        <taxon>Moraxellales</taxon>
        <taxon>Moraxellaceae</taxon>
        <taxon>Acinetobacter</taxon>
    </lineage>
</organism>
<reference evidence="4 5" key="1">
    <citation type="submission" date="2016-08" db="EMBL/GenBank/DDBJ databases">
        <authorList>
            <person name="Seilhamer J.J."/>
        </authorList>
    </citation>
    <scope>NUCLEOTIDE SEQUENCE [LARGE SCALE GENOMIC DNA]</scope>
    <source>
        <strain evidence="4 5">BRTC-1</strain>
    </source>
</reference>
<dbReference type="PROSITE" id="PS51682">
    <property type="entry name" value="SAM_OMT_I"/>
    <property type="match status" value="1"/>
</dbReference>
<sequence length="197" mass="22297">MSLDQEFITNVQQLYRSFAAHDAQQTERLKRYRNIEPESAQFIAMLIQIQQSKRILEIGTSTGYSTLWMAKAAAMHQGHISSLEIDPKRTAQAKQHAERFGLTEYIEFWTGDAKDFIAQAQAPYDLILLDAERDAYLEYWPHLQALIRPQGGVLIVDNVISHAQEVKSFLALLRTTPGYLSTTLALGAGLFLLNTQN</sequence>
<evidence type="ECO:0000256" key="1">
    <source>
        <dbReference type="ARBA" id="ARBA00022603"/>
    </source>
</evidence>
<name>A0A1B2M0P6_9GAMM</name>
<dbReference type="GO" id="GO:0032259">
    <property type="term" value="P:methylation"/>
    <property type="evidence" value="ECO:0007669"/>
    <property type="project" value="UniProtKB-KW"/>
</dbReference>
<dbReference type="Pfam" id="PF01596">
    <property type="entry name" value="Methyltransf_3"/>
    <property type="match status" value="1"/>
</dbReference>
<gene>
    <name evidence="4" type="ORF">BFG52_10645</name>
</gene>
<dbReference type="CDD" id="cd02440">
    <property type="entry name" value="AdoMet_MTases"/>
    <property type="match status" value="1"/>
</dbReference>
<dbReference type="Gene3D" id="3.40.50.150">
    <property type="entry name" value="Vaccinia Virus protein VP39"/>
    <property type="match status" value="1"/>
</dbReference>
<dbReference type="EMBL" id="CP016895">
    <property type="protein sequence ID" value="AOA58760.1"/>
    <property type="molecule type" value="Genomic_DNA"/>
</dbReference>
<keyword evidence="5" id="KW-1185">Reference proteome</keyword>
<accession>A0A1B2M0P6</accession>
<keyword evidence="3" id="KW-0949">S-adenosyl-L-methionine</keyword>
<dbReference type="SUPFAM" id="SSF53335">
    <property type="entry name" value="S-adenosyl-L-methionine-dependent methyltransferases"/>
    <property type="match status" value="1"/>
</dbReference>
<protein>
    <submittedName>
        <fullName evidence="4">Methyltransferase</fullName>
    </submittedName>
</protein>